<gene>
    <name evidence="1" type="ORF">ALQ07_200131</name>
</gene>
<name>A0A3M4L036_PSESF</name>
<accession>A0A3M4L036</accession>
<dbReference type="Proteomes" id="UP000273140">
    <property type="component" value="Unassembled WGS sequence"/>
</dbReference>
<reference evidence="1 2" key="1">
    <citation type="submission" date="2018-08" db="EMBL/GenBank/DDBJ databases">
        <title>Recombination of ecologically and evolutionarily significant loci maintains genetic cohesion in the Pseudomonas syringae species complex.</title>
        <authorList>
            <person name="Dillon M."/>
            <person name="Thakur S."/>
            <person name="Almeida R.N.D."/>
            <person name="Weir B.S."/>
            <person name="Guttman D.S."/>
        </authorList>
    </citation>
    <scope>NUCLEOTIDE SEQUENCE [LARGE SCALE GENOMIC DNA]</scope>
    <source>
        <strain evidence="1 2">ICMP 19074</strain>
    </source>
</reference>
<sequence>MKSILSFPDWAWGLSSGWGCTSSLIETCDWPAFSYRKKVYLSGEIEAQFMPTSLADNLSFLEVIDRYPVKTAQSESAQYVEGLSSGAGSALAFIHGRVLKFKRCGFRDIGFTHDCIGDESIPGDQSYAGLMGLDSAAVELMISQELWELGLLTAYKPLGLYVATEDFSDYHEGRRFGCTVFDITSDVRVDELLMMAITPTLMTRLAGKTVSFSSKRNLFYSLFNDETTNFCVGKKDAIEFVVSTAKASGAAYRRLHDAGYYRGRGSAWLGNDLLTPTGNIELVDFDGGMRPCSLQDVSNEKGIELDEYTASSTAYFSWGQAPLMAEMAYQYNKEFRYAYSSSVDAVVPMDLMSTMVKQSSMYAKEIQRVLINE</sequence>
<evidence type="ECO:0000313" key="2">
    <source>
        <dbReference type="Proteomes" id="UP000273140"/>
    </source>
</evidence>
<dbReference type="RefSeq" id="WP_020324463.1">
    <property type="nucleotide sequence ID" value="NZ_RBRB01000133.1"/>
</dbReference>
<comment type="caution">
    <text evidence="1">The sequence shown here is derived from an EMBL/GenBank/DDBJ whole genome shotgun (WGS) entry which is preliminary data.</text>
</comment>
<protein>
    <submittedName>
        <fullName evidence="1">Uncharacterized protein</fullName>
    </submittedName>
</protein>
<evidence type="ECO:0000313" key="1">
    <source>
        <dbReference type="EMBL" id="RMQ34829.1"/>
    </source>
</evidence>
<dbReference type="AlphaFoldDB" id="A0A3M4L036"/>
<dbReference type="EMBL" id="RBRB01000133">
    <property type="protein sequence ID" value="RMQ34829.1"/>
    <property type="molecule type" value="Genomic_DNA"/>
</dbReference>
<proteinExistence type="predicted"/>
<organism evidence="1 2">
    <name type="scientific">Pseudomonas syringae pv. actinidiae</name>
    <dbReference type="NCBI Taxonomy" id="103796"/>
    <lineage>
        <taxon>Bacteria</taxon>
        <taxon>Pseudomonadati</taxon>
        <taxon>Pseudomonadota</taxon>
        <taxon>Gammaproteobacteria</taxon>
        <taxon>Pseudomonadales</taxon>
        <taxon>Pseudomonadaceae</taxon>
        <taxon>Pseudomonas</taxon>
        <taxon>Pseudomonas syringae</taxon>
    </lineage>
</organism>